<feature type="chain" id="PRO_5042960894" evidence="1">
    <location>
        <begin position="21"/>
        <end position="105"/>
    </location>
</feature>
<reference evidence="2 3" key="1">
    <citation type="submission" date="2021-03" db="EMBL/GenBank/DDBJ databases">
        <authorList>
            <person name="Stanton E."/>
        </authorList>
    </citation>
    <scope>NUCLEOTIDE SEQUENCE [LARGE SCALE GENOMIC DNA]</scope>
    <source>
        <strain evidence="2 3">2020EL-00037</strain>
    </source>
</reference>
<sequence length="105" mass="11992">MRFLKLIFVTFLLFYSVAQADIKKESGTPLNVNQYSELGKFGVPRPMSLSVVKFNGKTYILSDTPDRRLYDLTLNRAKDGREVLCGKKGAGLKVSNCYYILFREK</sequence>
<dbReference type="EMBL" id="JAGKON010000013">
    <property type="protein sequence ID" value="MBQ0600927.1"/>
    <property type="molecule type" value="Genomic_DNA"/>
</dbReference>
<comment type="caution">
    <text evidence="2">The sequence shown here is derived from an EMBL/GenBank/DDBJ whole genome shotgun (WGS) entry which is preliminary data.</text>
</comment>
<evidence type="ECO:0000313" key="2">
    <source>
        <dbReference type="EMBL" id="MBQ0600927.1"/>
    </source>
</evidence>
<accession>A0AAP2FLP2</accession>
<name>A0AAP2FLP2_KLEOX</name>
<dbReference type="RefSeq" id="WP_210846328.1">
    <property type="nucleotide sequence ID" value="NZ_JAGKON010000013.1"/>
</dbReference>
<feature type="signal peptide" evidence="1">
    <location>
        <begin position="1"/>
        <end position="20"/>
    </location>
</feature>
<proteinExistence type="predicted"/>
<evidence type="ECO:0000256" key="1">
    <source>
        <dbReference type="SAM" id="SignalP"/>
    </source>
</evidence>
<organism evidence="2 3">
    <name type="scientific">Klebsiella oxytoca</name>
    <dbReference type="NCBI Taxonomy" id="571"/>
    <lineage>
        <taxon>Bacteria</taxon>
        <taxon>Pseudomonadati</taxon>
        <taxon>Pseudomonadota</taxon>
        <taxon>Gammaproteobacteria</taxon>
        <taxon>Enterobacterales</taxon>
        <taxon>Enterobacteriaceae</taxon>
        <taxon>Klebsiella/Raoultella group</taxon>
        <taxon>Klebsiella</taxon>
    </lineage>
</organism>
<dbReference type="AlphaFoldDB" id="A0AAP2FLP2"/>
<keyword evidence="3" id="KW-1185">Reference proteome</keyword>
<gene>
    <name evidence="2" type="ORF">J7S78_14100</name>
</gene>
<evidence type="ECO:0000313" key="3">
    <source>
        <dbReference type="Proteomes" id="UP000673434"/>
    </source>
</evidence>
<keyword evidence="1" id="KW-0732">Signal</keyword>
<dbReference type="Proteomes" id="UP000673434">
    <property type="component" value="Unassembled WGS sequence"/>
</dbReference>
<protein>
    <submittedName>
        <fullName evidence="2">Uncharacterized protein</fullName>
    </submittedName>
</protein>